<comment type="pathway">
    <text evidence="1 10">Lipid metabolism; malonyl-CoA biosynthesis; malonyl-CoA from acetyl-CoA: step 1/1.</text>
</comment>
<dbReference type="UniPathway" id="UPA00655">
    <property type="reaction ID" value="UER00711"/>
</dbReference>
<dbReference type="GO" id="GO:0016743">
    <property type="term" value="F:carboxyl- or carbamoyltransferase activity"/>
    <property type="evidence" value="ECO:0007669"/>
    <property type="project" value="UniProtKB-UniRule"/>
</dbReference>
<dbReference type="AlphaFoldDB" id="A0A0G8ARV5"/>
<evidence type="ECO:0000256" key="1">
    <source>
        <dbReference type="ARBA" id="ARBA00004956"/>
    </source>
</evidence>
<evidence type="ECO:0000256" key="4">
    <source>
        <dbReference type="ARBA" id="ARBA00022741"/>
    </source>
</evidence>
<evidence type="ECO:0000256" key="3">
    <source>
        <dbReference type="ARBA" id="ARBA00022679"/>
    </source>
</evidence>
<dbReference type="GO" id="GO:0009317">
    <property type="term" value="C:acetyl-CoA carboxylase complex"/>
    <property type="evidence" value="ECO:0007669"/>
    <property type="project" value="InterPro"/>
</dbReference>
<reference evidence="12 13" key="1">
    <citation type="submission" date="2015-02" db="EMBL/GenBank/DDBJ databases">
        <authorList>
            <person name="Slaby B."/>
            <person name="Hentschel U."/>
        </authorList>
    </citation>
    <scope>NUCLEOTIDE SEQUENCE [LARGE SCALE GENOMIC DNA]</scope>
    <source>
        <strain evidence="12">15L</strain>
    </source>
</reference>
<evidence type="ECO:0000256" key="8">
    <source>
        <dbReference type="ARBA" id="ARBA00023160"/>
    </source>
</evidence>
<dbReference type="STRING" id="431041.FLM9_1334"/>
<keyword evidence="2 10" id="KW-0444">Lipid biosynthesis</keyword>
<dbReference type="Gene3D" id="3.90.226.10">
    <property type="entry name" value="2-enoyl-CoA Hydratase, Chain A, domain 1"/>
    <property type="match status" value="1"/>
</dbReference>
<comment type="subunit">
    <text evidence="10">Acetyl-CoA carboxylase is a heterohexamer composed of biotin carboxyl carrier protein (AccB), biotin carboxylase (AccC) and two subunits each of ACCase subunit alpha (AccA) and ACCase subunit beta (AccD).</text>
</comment>
<evidence type="ECO:0000313" key="12">
    <source>
        <dbReference type="EMBL" id="KKZ10080.1"/>
    </source>
</evidence>
<dbReference type="InterPro" id="IPR029045">
    <property type="entry name" value="ClpP/crotonase-like_dom_sf"/>
</dbReference>
<keyword evidence="10" id="KW-0963">Cytoplasm</keyword>
<gene>
    <name evidence="10" type="primary">accA</name>
    <name evidence="12" type="ORF">TQ37_09810</name>
</gene>
<dbReference type="NCBIfam" id="TIGR00513">
    <property type="entry name" value="accA"/>
    <property type="match status" value="1"/>
</dbReference>
<reference evidence="12 13" key="2">
    <citation type="submission" date="2015-05" db="EMBL/GenBank/DDBJ databases">
        <title>Lifestyle Evolution in Cyanobacterial Symbionts of Sponges.</title>
        <authorList>
            <person name="Burgsdorf I."/>
            <person name="Slaby B.M."/>
            <person name="Handley K.M."/>
            <person name="Haber M."/>
            <person name="Blom J."/>
            <person name="Marshall C.W."/>
            <person name="Gilbert J.A."/>
            <person name="Hentschel U."/>
            <person name="Steindler L."/>
        </authorList>
    </citation>
    <scope>NUCLEOTIDE SEQUENCE [LARGE SCALE GENOMIC DNA]</scope>
    <source>
        <strain evidence="12">15L</strain>
    </source>
</reference>
<dbReference type="Pfam" id="PF03255">
    <property type="entry name" value="ACCA"/>
    <property type="match status" value="1"/>
</dbReference>
<evidence type="ECO:0000259" key="11">
    <source>
        <dbReference type="PROSITE" id="PS50989"/>
    </source>
</evidence>
<dbReference type="EMBL" id="JYFQ01000210">
    <property type="protein sequence ID" value="KKZ10080.1"/>
    <property type="molecule type" value="Genomic_DNA"/>
</dbReference>
<organism evidence="12 13">
    <name type="scientific">Candidatus Synechococcus spongiarum 15L</name>
    <dbReference type="NCBI Taxonomy" id="1608419"/>
    <lineage>
        <taxon>Bacteria</taxon>
        <taxon>Bacillati</taxon>
        <taxon>Cyanobacteriota</taxon>
        <taxon>Cyanophyceae</taxon>
        <taxon>Synechococcales</taxon>
        <taxon>Synechococcaceae</taxon>
        <taxon>Synechococcus</taxon>
    </lineage>
</organism>
<dbReference type="PATRIC" id="fig|1608419.3.peg.1277"/>
<dbReference type="GO" id="GO:0003989">
    <property type="term" value="F:acetyl-CoA carboxylase activity"/>
    <property type="evidence" value="ECO:0007669"/>
    <property type="project" value="InterPro"/>
</dbReference>
<dbReference type="GO" id="GO:0006633">
    <property type="term" value="P:fatty acid biosynthetic process"/>
    <property type="evidence" value="ECO:0007669"/>
    <property type="project" value="UniProtKB-KW"/>
</dbReference>
<evidence type="ECO:0000256" key="10">
    <source>
        <dbReference type="HAMAP-Rule" id="MF_00823"/>
    </source>
</evidence>
<feature type="domain" description="CoA carboxyltransferase C-terminal" evidence="11">
    <location>
        <begin position="42"/>
        <end position="296"/>
    </location>
</feature>
<dbReference type="Proteomes" id="UP000035037">
    <property type="component" value="Unassembled WGS sequence"/>
</dbReference>
<keyword evidence="6 10" id="KW-0067">ATP-binding</keyword>
<dbReference type="NCBIfam" id="NF041504">
    <property type="entry name" value="AccA_sub"/>
    <property type="match status" value="1"/>
</dbReference>
<dbReference type="PANTHER" id="PTHR42853">
    <property type="entry name" value="ACETYL-COENZYME A CARBOXYLASE CARBOXYL TRANSFERASE SUBUNIT ALPHA"/>
    <property type="match status" value="1"/>
</dbReference>
<comment type="similarity">
    <text evidence="10">Belongs to the AccA family.</text>
</comment>
<evidence type="ECO:0000256" key="2">
    <source>
        <dbReference type="ARBA" id="ARBA00022516"/>
    </source>
</evidence>
<accession>A0A0G8ARV5</accession>
<comment type="subcellular location">
    <subcellularLocation>
        <location evidence="10">Cytoplasm</location>
    </subcellularLocation>
</comment>
<sequence length="328" mass="36014">MAKSSQHVLDFERPLADLEAKIQQIRLDSENSDLDVSQQVEQLERLVTKRRQEIYASLTPSQVIQVARHPQRPNTLNYIETLCDTWYELHGDRCGSDDAALVGGVGTVDGVPVLLMGHQKGRDTKEKMARNFGMASPGGYRKALRLMRHGDRFHLPLLMFIDTSGAYAGLKAEEQGQGEAIAANLREMFAVRVPIIGCVIGEGGSGGALGIGVVDHLMMFEHSIYTVASPEACAAILWRDAKRAAEAAQALQITARQLRELGLADEVIPEPPGGNHAFPKQAVATLKEAVLGRLEALQTLGKEELLERRYEKFRRMGRVLEAGNDANP</sequence>
<dbReference type="PRINTS" id="PR01069">
    <property type="entry name" value="ACCCTRFRASEA"/>
</dbReference>
<evidence type="ECO:0000256" key="9">
    <source>
        <dbReference type="ARBA" id="ARBA00049152"/>
    </source>
</evidence>
<evidence type="ECO:0000256" key="5">
    <source>
        <dbReference type="ARBA" id="ARBA00022832"/>
    </source>
</evidence>
<name>A0A0G8ARV5_9SYNE</name>
<keyword evidence="12" id="KW-0436">Ligase</keyword>
<keyword evidence="5 10" id="KW-0276">Fatty acid metabolism</keyword>
<dbReference type="PANTHER" id="PTHR42853:SF3">
    <property type="entry name" value="ACETYL-COENZYME A CARBOXYLASE CARBOXYL TRANSFERASE SUBUNIT ALPHA, CHLOROPLASTIC"/>
    <property type="match status" value="1"/>
</dbReference>
<dbReference type="NCBIfam" id="NF004344">
    <property type="entry name" value="PRK05724.1"/>
    <property type="match status" value="1"/>
</dbReference>
<dbReference type="EC" id="2.1.3.15" evidence="10"/>
<evidence type="ECO:0000313" key="13">
    <source>
        <dbReference type="Proteomes" id="UP000035037"/>
    </source>
</evidence>
<keyword evidence="4 10" id="KW-0547">Nucleotide-binding</keyword>
<evidence type="ECO:0000256" key="6">
    <source>
        <dbReference type="ARBA" id="ARBA00022840"/>
    </source>
</evidence>
<protein>
    <recommendedName>
        <fullName evidence="10">Acetyl-coenzyme A carboxylase carboxyl transferase subunit alpha</fullName>
        <shortName evidence="10">ACCase subunit alpha</shortName>
        <shortName evidence="10">Acetyl-CoA carboxylase carboxyltransferase subunit alpha</shortName>
        <ecNumber evidence="10">2.1.3.15</ecNumber>
    </recommendedName>
</protein>
<keyword evidence="3 10" id="KW-0808">Transferase</keyword>
<dbReference type="PROSITE" id="PS50989">
    <property type="entry name" value="COA_CT_CTER"/>
    <property type="match status" value="1"/>
</dbReference>
<dbReference type="GO" id="GO:2001295">
    <property type="term" value="P:malonyl-CoA biosynthetic process"/>
    <property type="evidence" value="ECO:0007669"/>
    <property type="project" value="UniProtKB-UniRule"/>
</dbReference>
<dbReference type="HAMAP" id="MF_00823">
    <property type="entry name" value="AcetylCoA_CT_alpha"/>
    <property type="match status" value="1"/>
</dbReference>
<dbReference type="GO" id="GO:0005524">
    <property type="term" value="F:ATP binding"/>
    <property type="evidence" value="ECO:0007669"/>
    <property type="project" value="UniProtKB-KW"/>
</dbReference>
<evidence type="ECO:0000256" key="7">
    <source>
        <dbReference type="ARBA" id="ARBA00023098"/>
    </source>
</evidence>
<comment type="function">
    <text evidence="10">Component of the acetyl coenzyme A carboxylase (ACC) complex. First, biotin carboxylase catalyzes the carboxylation of biotin on its carrier protein (BCCP) and then the CO(2) group is transferred by the carboxyltransferase to acetyl-CoA to form malonyl-CoA.</text>
</comment>
<dbReference type="InterPro" id="IPR001095">
    <property type="entry name" value="Acetyl_CoA_COase_a_su"/>
</dbReference>
<comment type="catalytic activity">
    <reaction evidence="9 10">
        <text>N(6)-carboxybiotinyl-L-lysyl-[protein] + acetyl-CoA = N(6)-biotinyl-L-lysyl-[protein] + malonyl-CoA</text>
        <dbReference type="Rhea" id="RHEA:54728"/>
        <dbReference type="Rhea" id="RHEA-COMP:10505"/>
        <dbReference type="Rhea" id="RHEA-COMP:10506"/>
        <dbReference type="ChEBI" id="CHEBI:57288"/>
        <dbReference type="ChEBI" id="CHEBI:57384"/>
        <dbReference type="ChEBI" id="CHEBI:83144"/>
        <dbReference type="ChEBI" id="CHEBI:83145"/>
        <dbReference type="EC" id="2.1.3.15"/>
    </reaction>
</comment>
<dbReference type="InterPro" id="IPR011763">
    <property type="entry name" value="COA_CT_C"/>
</dbReference>
<keyword evidence="7 10" id="KW-0443">Lipid metabolism</keyword>
<keyword evidence="8 10" id="KW-0275">Fatty acid biosynthesis</keyword>
<proteinExistence type="inferred from homology"/>
<dbReference type="SUPFAM" id="SSF52096">
    <property type="entry name" value="ClpP/crotonase"/>
    <property type="match status" value="1"/>
</dbReference>
<comment type="caution">
    <text evidence="12">The sequence shown here is derived from an EMBL/GenBank/DDBJ whole genome shotgun (WGS) entry which is preliminary data.</text>
</comment>